<dbReference type="PROSITE" id="PS50887">
    <property type="entry name" value="GGDEF"/>
    <property type="match status" value="1"/>
</dbReference>
<evidence type="ECO:0000256" key="1">
    <source>
        <dbReference type="SAM" id="Phobius"/>
    </source>
</evidence>
<evidence type="ECO:0000259" key="3">
    <source>
        <dbReference type="PROSITE" id="PS50887"/>
    </source>
</evidence>
<dbReference type="InterPro" id="IPR029787">
    <property type="entry name" value="Nucleotide_cyclase"/>
</dbReference>
<evidence type="ECO:0000313" key="4">
    <source>
        <dbReference type="EMBL" id="RGX30378.1"/>
    </source>
</evidence>
<keyword evidence="1" id="KW-0472">Membrane</keyword>
<accession>A0A413FHB3</accession>
<feature type="domain" description="GGDEF" evidence="3">
    <location>
        <begin position="358"/>
        <end position="492"/>
    </location>
</feature>
<dbReference type="InterPro" id="IPR000160">
    <property type="entry name" value="GGDEF_dom"/>
</dbReference>
<dbReference type="Gene3D" id="3.20.20.450">
    <property type="entry name" value="EAL domain"/>
    <property type="match status" value="1"/>
</dbReference>
<dbReference type="Pfam" id="PF00990">
    <property type="entry name" value="GGDEF"/>
    <property type="match status" value="1"/>
</dbReference>
<protein>
    <submittedName>
        <fullName evidence="4">GGDEF domain-containing protein</fullName>
    </submittedName>
</protein>
<dbReference type="InterPro" id="IPR043128">
    <property type="entry name" value="Rev_trsase/Diguanyl_cyclase"/>
</dbReference>
<evidence type="ECO:0000313" key="5">
    <source>
        <dbReference type="Proteomes" id="UP000283880"/>
    </source>
</evidence>
<dbReference type="InterPro" id="IPR035919">
    <property type="entry name" value="EAL_sf"/>
</dbReference>
<feature type="transmembrane region" description="Helical" evidence="1">
    <location>
        <begin position="21"/>
        <end position="41"/>
    </location>
</feature>
<dbReference type="Proteomes" id="UP000283880">
    <property type="component" value="Unassembled WGS sequence"/>
</dbReference>
<sequence>MNTQNKRQPGRPFTLSDKGRPILLLSLLLILIFAVMIWNAAKLQEALSHSTQGYLRDVTSESASDIRDAFQSRITNLKMMADSLSQIREYQSSLALTEFLERKAHILEFDRLVLINHEGSVIASAGDLDPGADSGGSPNAAPSIQIPPEACVTYTGGKYLLYSTPVYRDNGPDELLMGTRSTENIQDMISANSFNGQMLSCIVDNNGRVVISPTDLKPFLRLDDLFRNDQNQEVIADIHRMQADVKGGREGLLKFTSATGEKLYLSYNALHLNDWFLLTIIPADIITRGAERYIWQTFAIVGVTILFFTLFLLSLFRLYGAHKKYLEQIAFTDPLTGGLNNAAFQARYRSLADSLKPNTFAIVFLNVCGFKLINEQYTTEGGNRLLCHLYRTLERSADHDREEFAARGESDHFFLCLREHDPQTIQLRLDQVIREINASQAADLPALPITVRSGVCLVEDPGQDITILQDHARLASQNPTPDHSRLCAFYDDSLTDRLRLEQELNTLFDSSLERGDFLIYLQPKISLQDNRLAGAEALVRWNHPVRGIIPPSDFIPLFERNGKICALDRYVFTGICAALAGLKRDGREMFPVSVNLSRQHFRTPGFLDDFARIAGQHGIPRGIIEFELTESIFFDNRQIEIVKESIRTMHDLGFLCSLDDFGAGFSSLGLLKEFDVDTIKLDRSFFLNMSGRKAKDIIASLVELAGHLQVRTVAEGIETPDQVEYLRSIHCDMVQGYVFSKPLPIPEFMARYLS</sequence>
<dbReference type="SMART" id="SM00052">
    <property type="entry name" value="EAL"/>
    <property type="match status" value="1"/>
</dbReference>
<dbReference type="SMART" id="SM00267">
    <property type="entry name" value="GGDEF"/>
    <property type="match status" value="1"/>
</dbReference>
<dbReference type="Gene3D" id="3.30.70.270">
    <property type="match status" value="1"/>
</dbReference>
<feature type="domain" description="EAL" evidence="2">
    <location>
        <begin position="501"/>
        <end position="754"/>
    </location>
</feature>
<name>A0A413FHB3_9FIRM</name>
<reference evidence="4 5" key="1">
    <citation type="submission" date="2018-08" db="EMBL/GenBank/DDBJ databases">
        <title>A genome reference for cultivated species of the human gut microbiota.</title>
        <authorList>
            <person name="Zou Y."/>
            <person name="Xue W."/>
            <person name="Luo G."/>
        </authorList>
    </citation>
    <scope>NUCLEOTIDE SEQUENCE [LARGE SCALE GENOMIC DNA]</scope>
    <source>
        <strain evidence="4 5">AF04-15</strain>
    </source>
</reference>
<dbReference type="OrthoDB" id="9805474at2"/>
<dbReference type="SUPFAM" id="SSF141868">
    <property type="entry name" value="EAL domain-like"/>
    <property type="match status" value="1"/>
</dbReference>
<evidence type="ECO:0000259" key="2">
    <source>
        <dbReference type="PROSITE" id="PS50883"/>
    </source>
</evidence>
<dbReference type="RefSeq" id="WP_007717283.1">
    <property type="nucleotide sequence ID" value="NZ_JAWRJJ010000055.1"/>
</dbReference>
<dbReference type="Pfam" id="PF00563">
    <property type="entry name" value="EAL"/>
    <property type="match status" value="1"/>
</dbReference>
<dbReference type="PANTHER" id="PTHR33121:SF70">
    <property type="entry name" value="SIGNALING PROTEIN YKOW"/>
    <property type="match status" value="1"/>
</dbReference>
<dbReference type="EMBL" id="QSBM01000005">
    <property type="protein sequence ID" value="RGX30378.1"/>
    <property type="molecule type" value="Genomic_DNA"/>
</dbReference>
<dbReference type="Gene3D" id="3.30.450.20">
    <property type="entry name" value="PAS domain"/>
    <property type="match status" value="1"/>
</dbReference>
<dbReference type="CDD" id="cd01948">
    <property type="entry name" value="EAL"/>
    <property type="match status" value="1"/>
</dbReference>
<keyword evidence="1" id="KW-1133">Transmembrane helix</keyword>
<feature type="transmembrane region" description="Helical" evidence="1">
    <location>
        <begin position="293"/>
        <end position="316"/>
    </location>
</feature>
<dbReference type="PROSITE" id="PS50883">
    <property type="entry name" value="EAL"/>
    <property type="match status" value="1"/>
</dbReference>
<comment type="caution">
    <text evidence="4">The sequence shown here is derived from an EMBL/GenBank/DDBJ whole genome shotgun (WGS) entry which is preliminary data.</text>
</comment>
<gene>
    <name evidence="4" type="ORF">DWV29_08040</name>
</gene>
<organism evidence="4 5">
    <name type="scientific">Enterocloster asparagiformis</name>
    <dbReference type="NCBI Taxonomy" id="333367"/>
    <lineage>
        <taxon>Bacteria</taxon>
        <taxon>Bacillati</taxon>
        <taxon>Bacillota</taxon>
        <taxon>Clostridia</taxon>
        <taxon>Lachnospirales</taxon>
        <taxon>Lachnospiraceae</taxon>
        <taxon>Enterocloster</taxon>
    </lineage>
</organism>
<dbReference type="SUPFAM" id="SSF55073">
    <property type="entry name" value="Nucleotide cyclase"/>
    <property type="match status" value="1"/>
</dbReference>
<dbReference type="InterPro" id="IPR050706">
    <property type="entry name" value="Cyclic-di-GMP_PDE-like"/>
</dbReference>
<dbReference type="AlphaFoldDB" id="A0A413FHB3"/>
<dbReference type="PANTHER" id="PTHR33121">
    <property type="entry name" value="CYCLIC DI-GMP PHOSPHODIESTERASE PDEF"/>
    <property type="match status" value="1"/>
</dbReference>
<dbReference type="InterPro" id="IPR001633">
    <property type="entry name" value="EAL_dom"/>
</dbReference>
<keyword evidence="1" id="KW-0812">Transmembrane</keyword>
<dbReference type="GO" id="GO:0071111">
    <property type="term" value="F:cyclic-guanylate-specific phosphodiesterase activity"/>
    <property type="evidence" value="ECO:0007669"/>
    <property type="project" value="InterPro"/>
</dbReference>
<proteinExistence type="predicted"/>